<keyword evidence="8 12" id="KW-0805">Transcription regulation</keyword>
<feature type="binding site" evidence="12">
    <location>
        <position position="62"/>
    </location>
    <ligand>
        <name>[4Fe-4S] cluster</name>
        <dbReference type="ChEBI" id="CHEBI:49883"/>
    </ligand>
</feature>
<protein>
    <recommendedName>
        <fullName evidence="12">Transcriptional regulator WhiB</fullName>
    </recommendedName>
</protein>
<proteinExistence type="inferred from homology"/>
<dbReference type="GO" id="GO:0045454">
    <property type="term" value="P:cell redox homeostasis"/>
    <property type="evidence" value="ECO:0007669"/>
    <property type="project" value="TreeGrafter"/>
</dbReference>
<dbReference type="AlphaFoldDB" id="A0A4Q7KK31"/>
<evidence type="ECO:0000313" key="15">
    <source>
        <dbReference type="Proteomes" id="UP000294257"/>
    </source>
</evidence>
<evidence type="ECO:0000256" key="10">
    <source>
        <dbReference type="ARBA" id="ARBA00023157"/>
    </source>
</evidence>
<keyword evidence="9 12" id="KW-0238">DNA-binding</keyword>
<dbReference type="GO" id="GO:0047134">
    <property type="term" value="F:protein-disulfide reductase [NAD(P)H] activity"/>
    <property type="evidence" value="ECO:0007669"/>
    <property type="project" value="TreeGrafter"/>
</dbReference>
<evidence type="ECO:0000256" key="2">
    <source>
        <dbReference type="ARBA" id="ARBA00006597"/>
    </source>
</evidence>
<comment type="similarity">
    <text evidence="2 12">Belongs to the WhiB family.</text>
</comment>
<comment type="PTM">
    <text evidence="12">The Fe-S cluster can be nitrosylated by nitric oxide (NO).</text>
</comment>
<dbReference type="InterPro" id="IPR034768">
    <property type="entry name" value="4FE4S_WBL"/>
</dbReference>
<keyword evidence="6 12" id="KW-0408">Iron</keyword>
<keyword evidence="11 12" id="KW-0804">Transcription</keyword>
<evidence type="ECO:0000256" key="9">
    <source>
        <dbReference type="ARBA" id="ARBA00023125"/>
    </source>
</evidence>
<comment type="caution">
    <text evidence="14">The sequence shown here is derived from an EMBL/GenBank/DDBJ whole genome shotgun (WGS) entry which is preliminary data.</text>
</comment>
<evidence type="ECO:0000256" key="7">
    <source>
        <dbReference type="ARBA" id="ARBA00023014"/>
    </source>
</evidence>
<comment type="function">
    <text evidence="12">Acts as a transcriptional regulator. Probably redox-responsive. The apo- but not holo-form probably binds DNA.</text>
</comment>
<dbReference type="PROSITE" id="PS51674">
    <property type="entry name" value="4FE4S_WBL"/>
    <property type="match status" value="1"/>
</dbReference>
<dbReference type="GO" id="GO:0045892">
    <property type="term" value="P:negative regulation of DNA-templated transcription"/>
    <property type="evidence" value="ECO:0007669"/>
    <property type="project" value="TreeGrafter"/>
</dbReference>
<dbReference type="Pfam" id="PF02467">
    <property type="entry name" value="Whib"/>
    <property type="match status" value="1"/>
</dbReference>
<evidence type="ECO:0000256" key="5">
    <source>
        <dbReference type="ARBA" id="ARBA00022723"/>
    </source>
</evidence>
<evidence type="ECO:0000256" key="12">
    <source>
        <dbReference type="HAMAP-Rule" id="MF_01479"/>
    </source>
</evidence>
<evidence type="ECO:0000259" key="13">
    <source>
        <dbReference type="PROSITE" id="PS51674"/>
    </source>
</evidence>
<feature type="binding site" evidence="12">
    <location>
        <position position="56"/>
    </location>
    <ligand>
        <name>[4Fe-4S] cluster</name>
        <dbReference type="ChEBI" id="CHEBI:49883"/>
    </ligand>
</feature>
<keyword evidence="10 12" id="KW-1015">Disulfide bond</keyword>
<dbReference type="Proteomes" id="UP000294257">
    <property type="component" value="Unassembled WGS sequence"/>
</dbReference>
<dbReference type="PANTHER" id="PTHR38839">
    <property type="entry name" value="TRANSCRIPTIONAL REGULATOR WHID-RELATED"/>
    <property type="match status" value="1"/>
</dbReference>
<evidence type="ECO:0000256" key="6">
    <source>
        <dbReference type="ARBA" id="ARBA00023004"/>
    </source>
</evidence>
<name>A0A4Q7KK31_9PSEU</name>
<feature type="binding site" evidence="12">
    <location>
        <position position="53"/>
    </location>
    <ligand>
        <name>[4Fe-4S] cluster</name>
        <dbReference type="ChEBI" id="CHEBI:49883"/>
    </ligand>
</feature>
<keyword evidence="4 12" id="KW-0963">Cytoplasm</keyword>
<dbReference type="GO" id="GO:0051539">
    <property type="term" value="F:4 iron, 4 sulfur cluster binding"/>
    <property type="evidence" value="ECO:0007669"/>
    <property type="project" value="UniProtKB-UniRule"/>
</dbReference>
<gene>
    <name evidence="12" type="primary">whiB</name>
    <name evidence="14" type="ORF">EV193_107247</name>
</gene>
<evidence type="ECO:0000256" key="11">
    <source>
        <dbReference type="ARBA" id="ARBA00023163"/>
    </source>
</evidence>
<keyword evidence="3 12" id="KW-0004">4Fe-4S</keyword>
<organism evidence="14 15">
    <name type="scientific">Herbihabitans rhizosphaerae</name>
    <dbReference type="NCBI Taxonomy" id="1872711"/>
    <lineage>
        <taxon>Bacteria</taxon>
        <taxon>Bacillati</taxon>
        <taxon>Actinomycetota</taxon>
        <taxon>Actinomycetes</taxon>
        <taxon>Pseudonocardiales</taxon>
        <taxon>Pseudonocardiaceae</taxon>
        <taxon>Herbihabitans</taxon>
    </lineage>
</organism>
<comment type="PTM">
    <text evidence="12">Upon Fe-S cluster removal intramolecular disulfide bonds are formed.</text>
</comment>
<comment type="cofactor">
    <cofactor evidence="12">
        <name>[4Fe-4S] cluster</name>
        <dbReference type="ChEBI" id="CHEBI:49883"/>
    </cofactor>
    <text evidence="12">Binds 1 [4Fe-4S] cluster per subunit. Following nitrosylation of the [4Fe-4S] cluster binds 1 [4Fe-8(NO)] cluster per subunit.</text>
</comment>
<keyword evidence="5 12" id="KW-0479">Metal-binding</keyword>
<keyword evidence="7 12" id="KW-0411">Iron-sulfur</keyword>
<evidence type="ECO:0000256" key="8">
    <source>
        <dbReference type="ARBA" id="ARBA00023015"/>
    </source>
</evidence>
<dbReference type="GO" id="GO:0003677">
    <property type="term" value="F:DNA binding"/>
    <property type="evidence" value="ECO:0007669"/>
    <property type="project" value="UniProtKB-UniRule"/>
</dbReference>
<accession>A0A4Q7KK31</accession>
<evidence type="ECO:0000256" key="1">
    <source>
        <dbReference type="ARBA" id="ARBA00004496"/>
    </source>
</evidence>
<sequence length="98" mass="11256">MSDLTRLPGAATETWDWQLRGSCRDLDTAMFFHPDRERGAARDLRVAKAKEICQSCPVLVECRNHALTVQEPYGVWGGLDESERRHAVKRRRQFLQSA</sequence>
<dbReference type="GO" id="GO:0005737">
    <property type="term" value="C:cytoplasm"/>
    <property type="evidence" value="ECO:0007669"/>
    <property type="project" value="UniProtKB-SubCell"/>
</dbReference>
<dbReference type="OrthoDB" id="4954884at2"/>
<dbReference type="EMBL" id="SGWQ01000007">
    <property type="protein sequence ID" value="RZS36566.1"/>
    <property type="molecule type" value="Genomic_DNA"/>
</dbReference>
<keyword evidence="15" id="KW-1185">Reference proteome</keyword>
<dbReference type="GO" id="GO:0046872">
    <property type="term" value="F:metal ion binding"/>
    <property type="evidence" value="ECO:0007669"/>
    <property type="project" value="UniProtKB-KW"/>
</dbReference>
<feature type="domain" description="4Fe-4S Wbl-type" evidence="13">
    <location>
        <begin position="22"/>
        <end position="86"/>
    </location>
</feature>
<dbReference type="GO" id="GO:0035731">
    <property type="term" value="F:dinitrosyl-iron complex binding"/>
    <property type="evidence" value="ECO:0007669"/>
    <property type="project" value="UniProtKB-UniRule"/>
</dbReference>
<evidence type="ECO:0000256" key="3">
    <source>
        <dbReference type="ARBA" id="ARBA00022485"/>
    </source>
</evidence>
<dbReference type="HAMAP" id="MF_01479">
    <property type="entry name" value="WhiB"/>
    <property type="match status" value="1"/>
</dbReference>
<dbReference type="PANTHER" id="PTHR38839:SF5">
    <property type="entry name" value="TRANSCRIPTIONAL REGULATOR WHID"/>
    <property type="match status" value="1"/>
</dbReference>
<evidence type="ECO:0000313" key="14">
    <source>
        <dbReference type="EMBL" id="RZS36566.1"/>
    </source>
</evidence>
<feature type="binding site" evidence="12">
    <location>
        <position position="23"/>
    </location>
    <ligand>
        <name>[4Fe-4S] cluster</name>
        <dbReference type="ChEBI" id="CHEBI:49883"/>
    </ligand>
</feature>
<evidence type="ECO:0000256" key="4">
    <source>
        <dbReference type="ARBA" id="ARBA00022490"/>
    </source>
</evidence>
<comment type="subcellular location">
    <subcellularLocation>
        <location evidence="1 12">Cytoplasm</location>
    </subcellularLocation>
</comment>
<reference evidence="14 15" key="1">
    <citation type="submission" date="2019-02" db="EMBL/GenBank/DDBJ databases">
        <title>Genomic Encyclopedia of Type Strains, Phase IV (KMG-IV): sequencing the most valuable type-strain genomes for metagenomic binning, comparative biology and taxonomic classification.</title>
        <authorList>
            <person name="Goeker M."/>
        </authorList>
    </citation>
    <scope>NUCLEOTIDE SEQUENCE [LARGE SCALE GENOMIC DNA]</scope>
    <source>
        <strain evidence="14 15">DSM 101727</strain>
    </source>
</reference>
<dbReference type="RefSeq" id="WP_130346038.1">
    <property type="nucleotide sequence ID" value="NZ_SGWQ01000007.1"/>
</dbReference>
<dbReference type="InterPro" id="IPR003482">
    <property type="entry name" value="Whib"/>
</dbReference>